<comment type="similarity">
    <text evidence="1">Belongs to the HpcH/HpaI aldolase family.</text>
</comment>
<protein>
    <submittedName>
        <fullName evidence="5">2-dehydro-3-deoxyglucarate aldolase</fullName>
    </submittedName>
</protein>
<dbReference type="Proteomes" id="UP000034333">
    <property type="component" value="Unassembled WGS sequence"/>
</dbReference>
<dbReference type="PANTHER" id="PTHR30502">
    <property type="entry name" value="2-KETO-3-DEOXY-L-RHAMNONATE ALDOLASE"/>
    <property type="match status" value="1"/>
</dbReference>
<feature type="domain" description="HpcH/HpaI aldolase/citrate lyase" evidence="4">
    <location>
        <begin position="22"/>
        <end position="241"/>
    </location>
</feature>
<dbReference type="Pfam" id="PF03328">
    <property type="entry name" value="HpcH_HpaI"/>
    <property type="match status" value="1"/>
</dbReference>
<dbReference type="Gene3D" id="3.20.20.60">
    <property type="entry name" value="Phosphoenolpyruvate-binding domains"/>
    <property type="match status" value="1"/>
</dbReference>
<comment type="caution">
    <text evidence="5">The sequence shown here is derived from an EMBL/GenBank/DDBJ whole genome shotgun (WGS) entry which is preliminary data.</text>
</comment>
<evidence type="ECO:0000313" key="5">
    <source>
        <dbReference type="EMBL" id="KKQ40672.1"/>
    </source>
</evidence>
<gene>
    <name evidence="5" type="ORF">US58_C0014G0034</name>
</gene>
<evidence type="ECO:0000259" key="4">
    <source>
        <dbReference type="Pfam" id="PF03328"/>
    </source>
</evidence>
<proteinExistence type="inferred from homology"/>
<organism evidence="5 6">
    <name type="scientific">Candidatus Magasanikbacteria bacterium GW2011_GWA2_37_8</name>
    <dbReference type="NCBI Taxonomy" id="1619036"/>
    <lineage>
        <taxon>Bacteria</taxon>
        <taxon>Candidatus Magasanikiibacteriota</taxon>
    </lineage>
</organism>
<accession>A0A0G0HEQ4</accession>
<dbReference type="InterPro" id="IPR005000">
    <property type="entry name" value="Aldolase/citrate-lyase_domain"/>
</dbReference>
<dbReference type="InterPro" id="IPR050251">
    <property type="entry name" value="HpcH-HpaI_aldolase"/>
</dbReference>
<dbReference type="InterPro" id="IPR040442">
    <property type="entry name" value="Pyrv_kinase-like_dom_sf"/>
</dbReference>
<name>A0A0G0HEQ4_9BACT</name>
<keyword evidence="3" id="KW-0456">Lyase</keyword>
<evidence type="ECO:0000256" key="2">
    <source>
        <dbReference type="ARBA" id="ARBA00022723"/>
    </source>
</evidence>
<keyword evidence="2" id="KW-0479">Metal-binding</keyword>
<dbReference type="InterPro" id="IPR015813">
    <property type="entry name" value="Pyrv/PenolPyrv_kinase-like_dom"/>
</dbReference>
<dbReference type="PANTHER" id="PTHR30502:SF0">
    <property type="entry name" value="PHOSPHOENOLPYRUVATE CARBOXYLASE FAMILY PROTEIN"/>
    <property type="match status" value="1"/>
</dbReference>
<evidence type="ECO:0000256" key="1">
    <source>
        <dbReference type="ARBA" id="ARBA00005568"/>
    </source>
</evidence>
<dbReference type="STRING" id="1619036.US58_C0014G0034"/>
<dbReference type="GO" id="GO:0005737">
    <property type="term" value="C:cytoplasm"/>
    <property type="evidence" value="ECO:0007669"/>
    <property type="project" value="TreeGrafter"/>
</dbReference>
<dbReference type="SUPFAM" id="SSF51621">
    <property type="entry name" value="Phosphoenolpyruvate/pyruvate domain"/>
    <property type="match status" value="1"/>
</dbReference>
<reference evidence="5 6" key="1">
    <citation type="journal article" date="2015" name="Nature">
        <title>rRNA introns, odd ribosomes, and small enigmatic genomes across a large radiation of phyla.</title>
        <authorList>
            <person name="Brown C.T."/>
            <person name="Hug L.A."/>
            <person name="Thomas B.C."/>
            <person name="Sharon I."/>
            <person name="Castelle C.J."/>
            <person name="Singh A."/>
            <person name="Wilkins M.J."/>
            <person name="Williams K.H."/>
            <person name="Banfield J.F."/>
        </authorList>
    </citation>
    <scope>NUCLEOTIDE SEQUENCE [LARGE SCALE GENOMIC DNA]</scope>
</reference>
<dbReference type="AlphaFoldDB" id="A0A0G0HEQ4"/>
<dbReference type="GO" id="GO:0046872">
    <property type="term" value="F:metal ion binding"/>
    <property type="evidence" value="ECO:0007669"/>
    <property type="project" value="UniProtKB-KW"/>
</dbReference>
<dbReference type="EMBL" id="LBTN01000014">
    <property type="protein sequence ID" value="KKQ40672.1"/>
    <property type="molecule type" value="Genomic_DNA"/>
</dbReference>
<dbReference type="PATRIC" id="fig|1619036.3.peg.467"/>
<evidence type="ECO:0000256" key="3">
    <source>
        <dbReference type="ARBA" id="ARBA00023239"/>
    </source>
</evidence>
<dbReference type="GO" id="GO:0016832">
    <property type="term" value="F:aldehyde-lyase activity"/>
    <property type="evidence" value="ECO:0007669"/>
    <property type="project" value="TreeGrafter"/>
</dbReference>
<evidence type="ECO:0000313" key="6">
    <source>
        <dbReference type="Proteomes" id="UP000034333"/>
    </source>
</evidence>
<sequence>MNKKLISLKDKLKNGEFTIGTWCIIPSEHVVNILAKAGLDFVLIDMEHGTANLECVYKMVLAANAEGVDALVRVSSNDESEILKVLDVGAAGVIIPHIETVNDCKQALSFTKFPPMGQRGYSPYVRAGGYAVQPDFISSENDKILTGIIIESLEGIKNLDLILEEKELDIVYIGVYDISVGLGIAGDVKNEKIINILTDCTQKIVASGKIAAGLFNTEEDMKFFKQIGINFACYGVDTSVLYKNFNEMVSKV</sequence>